<comment type="caution">
    <text evidence="1">The sequence shown here is derived from an EMBL/GenBank/DDBJ whole genome shotgun (WGS) entry which is preliminary data.</text>
</comment>
<accession>A0A9J5VZ77</accession>
<reference evidence="1" key="1">
    <citation type="submission" date="2020-09" db="EMBL/GenBank/DDBJ databases">
        <title>De no assembly of potato wild relative species, Solanum commersonii.</title>
        <authorList>
            <person name="Cho K."/>
        </authorList>
    </citation>
    <scope>NUCLEOTIDE SEQUENCE</scope>
    <source>
        <strain evidence="1">LZ3.2</strain>
        <tissue evidence="1">Leaf</tissue>
    </source>
</reference>
<dbReference type="AlphaFoldDB" id="A0A9J5VZ77"/>
<keyword evidence="2" id="KW-1185">Reference proteome</keyword>
<gene>
    <name evidence="1" type="ORF">H5410_064727</name>
</gene>
<organism evidence="1 2">
    <name type="scientific">Solanum commersonii</name>
    <name type="common">Commerson's wild potato</name>
    <name type="synonym">Commerson's nightshade</name>
    <dbReference type="NCBI Taxonomy" id="4109"/>
    <lineage>
        <taxon>Eukaryota</taxon>
        <taxon>Viridiplantae</taxon>
        <taxon>Streptophyta</taxon>
        <taxon>Embryophyta</taxon>
        <taxon>Tracheophyta</taxon>
        <taxon>Spermatophyta</taxon>
        <taxon>Magnoliopsida</taxon>
        <taxon>eudicotyledons</taxon>
        <taxon>Gunneridae</taxon>
        <taxon>Pentapetalae</taxon>
        <taxon>asterids</taxon>
        <taxon>lamiids</taxon>
        <taxon>Solanales</taxon>
        <taxon>Solanaceae</taxon>
        <taxon>Solanoideae</taxon>
        <taxon>Solaneae</taxon>
        <taxon>Solanum</taxon>
    </lineage>
</organism>
<protein>
    <submittedName>
        <fullName evidence="1">Uncharacterized protein</fullName>
    </submittedName>
</protein>
<sequence>MNGISANYLQDNNCWFYLVNLEVWWDKYMSLERRRCLYPSLNYFEHFNGRFTNQYKIVCSLVNGLRCRRLGEF</sequence>
<dbReference type="Proteomes" id="UP000824120">
    <property type="component" value="Unassembled WGS sequence"/>
</dbReference>
<name>A0A9J5VZ77_SOLCO</name>
<evidence type="ECO:0000313" key="2">
    <source>
        <dbReference type="Proteomes" id="UP000824120"/>
    </source>
</evidence>
<evidence type="ECO:0000313" key="1">
    <source>
        <dbReference type="EMBL" id="KAG5568246.1"/>
    </source>
</evidence>
<dbReference type="OrthoDB" id="1735266at2759"/>
<dbReference type="EMBL" id="JACXVP010000184">
    <property type="protein sequence ID" value="KAG5568246.1"/>
    <property type="molecule type" value="Genomic_DNA"/>
</dbReference>
<proteinExistence type="predicted"/>